<organism evidence="1">
    <name type="scientific">Panicum hallii</name>
    <dbReference type="NCBI Taxonomy" id="206008"/>
    <lineage>
        <taxon>Eukaryota</taxon>
        <taxon>Viridiplantae</taxon>
        <taxon>Streptophyta</taxon>
        <taxon>Embryophyta</taxon>
        <taxon>Tracheophyta</taxon>
        <taxon>Spermatophyta</taxon>
        <taxon>Magnoliopsida</taxon>
        <taxon>Liliopsida</taxon>
        <taxon>Poales</taxon>
        <taxon>Poaceae</taxon>
        <taxon>PACMAD clade</taxon>
        <taxon>Panicoideae</taxon>
        <taxon>Panicodae</taxon>
        <taxon>Paniceae</taxon>
        <taxon>Panicinae</taxon>
        <taxon>Panicum</taxon>
        <taxon>Panicum sect. Panicum</taxon>
    </lineage>
</organism>
<dbReference type="Proteomes" id="UP000243499">
    <property type="component" value="Chromosome 1"/>
</dbReference>
<dbReference type="AlphaFoldDB" id="A0A2T8KUN7"/>
<dbReference type="EMBL" id="CM008046">
    <property type="protein sequence ID" value="PVH65859.1"/>
    <property type="molecule type" value="Genomic_DNA"/>
</dbReference>
<name>A0A2T8KUN7_9POAL</name>
<proteinExistence type="predicted"/>
<protein>
    <submittedName>
        <fullName evidence="1">Uncharacterized protein</fullName>
    </submittedName>
</protein>
<dbReference type="Gramene" id="PVH65859">
    <property type="protein sequence ID" value="PVH65859"/>
    <property type="gene ID" value="PAHAL_1G091600"/>
</dbReference>
<reference evidence="1" key="1">
    <citation type="submission" date="2018-04" db="EMBL/GenBank/DDBJ databases">
        <title>WGS assembly of Panicum hallii.</title>
        <authorList>
            <person name="Lovell J."/>
            <person name="Jenkins J."/>
            <person name="Lowry D."/>
            <person name="Mamidi S."/>
            <person name="Sreedasyam A."/>
            <person name="Weng X."/>
            <person name="Barry K."/>
            <person name="Bonette J."/>
            <person name="Campitelli B."/>
            <person name="Daum C."/>
            <person name="Gordon S."/>
            <person name="Gould B."/>
            <person name="Lipzen A."/>
            <person name="Macqueen A."/>
            <person name="Palacio-Mejia J."/>
            <person name="Plott C."/>
            <person name="Shakirov E."/>
            <person name="Shu S."/>
            <person name="Yoshinaga Y."/>
            <person name="Zane M."/>
            <person name="Rokhsar D."/>
            <person name="Grimwood J."/>
            <person name="Schmutz J."/>
            <person name="Juenger T."/>
        </authorList>
    </citation>
    <scope>NUCLEOTIDE SEQUENCE [LARGE SCALE GENOMIC DNA]</scope>
    <source>
        <strain evidence="1">FIL2</strain>
    </source>
</reference>
<sequence length="78" mass="8904">MICCARPQLTSGPRVAPGWLYLLPPVNFDAEQMWRPSVIYSGPPMLRGTITMEASAHQMLNQMFERRIFTRELLALVP</sequence>
<gene>
    <name evidence="1" type="ORF">PAHAL_1G091600</name>
</gene>
<accession>A0A2T8KUN7</accession>
<evidence type="ECO:0000313" key="1">
    <source>
        <dbReference type="EMBL" id="PVH65859.1"/>
    </source>
</evidence>